<dbReference type="PANTHER" id="PTHR42982:SF8">
    <property type="entry name" value="SEC-INDEPENDENT PROTEIN TRANSLOCASE PROTEIN TATA"/>
    <property type="match status" value="1"/>
</dbReference>
<dbReference type="HAMAP" id="MF_00236">
    <property type="entry name" value="TatA_E"/>
    <property type="match status" value="1"/>
</dbReference>
<keyword evidence="2 9" id="KW-0813">Transport</keyword>
<dbReference type="AlphaFoldDB" id="A0A939PPL0"/>
<organism evidence="11 12">
    <name type="scientific">Actinomadura barringtoniae</name>
    <dbReference type="NCBI Taxonomy" id="1427535"/>
    <lineage>
        <taxon>Bacteria</taxon>
        <taxon>Bacillati</taxon>
        <taxon>Actinomycetota</taxon>
        <taxon>Actinomycetes</taxon>
        <taxon>Streptosporangiales</taxon>
        <taxon>Thermomonosporaceae</taxon>
        <taxon>Actinomadura</taxon>
    </lineage>
</organism>
<keyword evidence="7 9" id="KW-0811">Translocation</keyword>
<dbReference type="GO" id="GO:0033281">
    <property type="term" value="C:TAT protein transport complex"/>
    <property type="evidence" value="ECO:0007669"/>
    <property type="project" value="UniProtKB-UniRule"/>
</dbReference>
<sequence length="113" mass="11549">MSTLGPTELLIILGVVLLLFGSAKLPQLARSLGKSARILKAETKGLYEDETAEANEPARSGYENGPARPGGAGGPDQPGRPDRPALSSPAGSSSSPEREPAAPAADGHRPAPR</sequence>
<evidence type="ECO:0000256" key="1">
    <source>
        <dbReference type="ARBA" id="ARBA00004162"/>
    </source>
</evidence>
<keyword evidence="5 9" id="KW-0653">Protein transport</keyword>
<keyword evidence="4 9" id="KW-0812">Transmembrane</keyword>
<dbReference type="GO" id="GO:0043953">
    <property type="term" value="P:protein transport by the Tat complex"/>
    <property type="evidence" value="ECO:0007669"/>
    <property type="project" value="UniProtKB-UniRule"/>
</dbReference>
<feature type="compositionally biased region" description="Basic and acidic residues" evidence="10">
    <location>
        <begin position="96"/>
        <end position="113"/>
    </location>
</feature>
<keyword evidence="12" id="KW-1185">Reference proteome</keyword>
<dbReference type="NCBIfam" id="TIGR01411">
    <property type="entry name" value="tatAE"/>
    <property type="match status" value="1"/>
</dbReference>
<dbReference type="InterPro" id="IPR006312">
    <property type="entry name" value="TatA/E"/>
</dbReference>
<name>A0A939PPL0_9ACTN</name>
<dbReference type="InterPro" id="IPR003369">
    <property type="entry name" value="TatA/B/E"/>
</dbReference>
<comment type="subunit">
    <text evidence="9">The Tat system comprises two distinct complexes: a TatABC complex, containing multiple copies of TatA, TatB and TatC subunits, and a separate TatA complex, containing only TatA subunits. Substrates initially bind to the TatABC complex, which probably triggers association of the separate TatA complex to form the active translocon.</text>
</comment>
<comment type="caution">
    <text evidence="11">The sequence shown here is derived from an EMBL/GenBank/DDBJ whole genome shotgun (WGS) entry which is preliminary data.</text>
</comment>
<feature type="compositionally biased region" description="Low complexity" evidence="10">
    <location>
        <begin position="84"/>
        <end position="95"/>
    </location>
</feature>
<keyword evidence="3 9" id="KW-1003">Cell membrane</keyword>
<gene>
    <name evidence="9 11" type="primary">tatA</name>
    <name evidence="11" type="ORF">J4573_42755</name>
</gene>
<evidence type="ECO:0000313" key="11">
    <source>
        <dbReference type="EMBL" id="MBO2453873.1"/>
    </source>
</evidence>
<dbReference type="Pfam" id="PF02416">
    <property type="entry name" value="TatA_B_E"/>
    <property type="match status" value="1"/>
</dbReference>
<proteinExistence type="inferred from homology"/>
<evidence type="ECO:0000256" key="8">
    <source>
        <dbReference type="ARBA" id="ARBA00023136"/>
    </source>
</evidence>
<accession>A0A939PPL0</accession>
<comment type="similarity">
    <text evidence="9">Belongs to the TatA/E family.</text>
</comment>
<keyword evidence="8 9" id="KW-0472">Membrane</keyword>
<evidence type="ECO:0000256" key="3">
    <source>
        <dbReference type="ARBA" id="ARBA00022475"/>
    </source>
</evidence>
<reference evidence="11" key="1">
    <citation type="submission" date="2021-03" db="EMBL/GenBank/DDBJ databases">
        <authorList>
            <person name="Kanchanasin P."/>
            <person name="Saeng-In P."/>
            <person name="Phongsopitanun W."/>
            <person name="Yuki M."/>
            <person name="Kudo T."/>
            <person name="Ohkuma M."/>
            <person name="Tanasupawat S."/>
        </authorList>
    </citation>
    <scope>NUCLEOTIDE SEQUENCE</scope>
    <source>
        <strain evidence="11">GKU 128</strain>
    </source>
</reference>
<evidence type="ECO:0000256" key="2">
    <source>
        <dbReference type="ARBA" id="ARBA00022448"/>
    </source>
</evidence>
<dbReference type="GO" id="GO:0008320">
    <property type="term" value="F:protein transmembrane transporter activity"/>
    <property type="evidence" value="ECO:0007669"/>
    <property type="project" value="UniProtKB-UniRule"/>
</dbReference>
<evidence type="ECO:0000256" key="5">
    <source>
        <dbReference type="ARBA" id="ARBA00022927"/>
    </source>
</evidence>
<evidence type="ECO:0000313" key="12">
    <source>
        <dbReference type="Proteomes" id="UP000669179"/>
    </source>
</evidence>
<protein>
    <recommendedName>
        <fullName evidence="9">Sec-independent protein translocase protein TatA</fullName>
    </recommendedName>
</protein>
<keyword evidence="6 9" id="KW-1133">Transmembrane helix</keyword>
<dbReference type="RefSeq" id="WP_208261906.1">
    <property type="nucleotide sequence ID" value="NZ_JAGEOJ010000023.1"/>
</dbReference>
<evidence type="ECO:0000256" key="7">
    <source>
        <dbReference type="ARBA" id="ARBA00023010"/>
    </source>
</evidence>
<comment type="subcellular location">
    <subcellularLocation>
        <location evidence="1 9">Cell membrane</location>
        <topology evidence="1 9">Single-pass membrane protein</topology>
    </subcellularLocation>
</comment>
<feature type="region of interest" description="Disordered" evidence="10">
    <location>
        <begin position="42"/>
        <end position="113"/>
    </location>
</feature>
<comment type="function">
    <text evidence="9">Part of the twin-arginine translocation (Tat) system that transports large folded proteins containing a characteristic twin-arginine motif in their signal peptide across membranes. TatA could form the protein-conducting channel of the Tat system.</text>
</comment>
<dbReference type="Proteomes" id="UP000669179">
    <property type="component" value="Unassembled WGS sequence"/>
</dbReference>
<evidence type="ECO:0000256" key="10">
    <source>
        <dbReference type="SAM" id="MobiDB-lite"/>
    </source>
</evidence>
<evidence type="ECO:0000256" key="6">
    <source>
        <dbReference type="ARBA" id="ARBA00022989"/>
    </source>
</evidence>
<dbReference type="Gene3D" id="1.20.5.3310">
    <property type="match status" value="1"/>
</dbReference>
<evidence type="ECO:0000256" key="4">
    <source>
        <dbReference type="ARBA" id="ARBA00022692"/>
    </source>
</evidence>
<evidence type="ECO:0000256" key="9">
    <source>
        <dbReference type="HAMAP-Rule" id="MF_00236"/>
    </source>
</evidence>
<dbReference type="EMBL" id="JAGEOJ010000023">
    <property type="protein sequence ID" value="MBO2453873.1"/>
    <property type="molecule type" value="Genomic_DNA"/>
</dbReference>
<dbReference type="PANTHER" id="PTHR42982">
    <property type="entry name" value="SEC-INDEPENDENT PROTEIN TRANSLOCASE PROTEIN TATA"/>
    <property type="match status" value="1"/>
</dbReference>